<keyword evidence="1" id="KW-0863">Zinc-finger</keyword>
<gene>
    <name evidence="4" type="ORF">MCHLO_08485</name>
</gene>
<evidence type="ECO:0000313" key="5">
    <source>
        <dbReference type="Proteomes" id="UP000815677"/>
    </source>
</evidence>
<evidence type="ECO:0000256" key="2">
    <source>
        <dbReference type="SAM" id="MobiDB-lite"/>
    </source>
</evidence>
<feature type="region of interest" description="Disordered" evidence="2">
    <location>
        <begin position="790"/>
        <end position="832"/>
    </location>
</feature>
<feature type="domain" description="SWIM-type" evidence="3">
    <location>
        <begin position="618"/>
        <end position="651"/>
    </location>
</feature>
<dbReference type="InterPro" id="IPR007527">
    <property type="entry name" value="Znf_SWIM"/>
</dbReference>
<sequence>MKSSFGKFRLETPFGVVNKANGLFSAATGPATAMDGPAAVPATAQTSSMLTFTLTPALRDVSAQKNTQTPPTPTPRPILEPDAAHGFLYDREQGGYSLEFNTEAHFEGWLFEQRRTRAVEFRRRRIEHCKMPDGQRAWLTRTTYTCTRDGDSRVDEYERTKPERKTKAFKKELSDGCSALVTMKTYPDTRRVLVKHRDEHSHPLGVENVPYMTLSKQRREEIGERLADGESGKALYKSLKREVVADVTVGTLASVDRDQQVKREDISRIQARIRAELYRLDPEDDQSVLAYAKQLREDGHFAFIKTRRDAAPEGSGLAPDSFVLVIQVRYQQECWYHYGHDRFVGIDATHNMTHYREVNLFSLVVRDDWGHGVPTAYMLSSLKDEVTIRWFLGRVQMWSPEVVPRVWMSDKDRAQINAVLAVYTTAWLLLCRWHVLHAWHQNLSIDAFPDLWALLQKLAYADQKPEFDRLLVQIKDLGPRKCPPSFLEYLDEHWLTDFWLPKWAPYFRVNRTVFQESDTNMLVESMHHFYKDYIADGQRNKRMDLTIHQLIVDVIEHMQARHQQQLAGVHGHNLEQAARVEVLKRAADIPRETIALPTATSPFYVVLSQSATNPFTFYNVDISSVPARCSCTSYPRLQFCTHVAAVGRYYPDSKVDIQIYPSSYRTRLHPQINASGPRASVEVSAPLPLRPIQAISDIAAAASHQLSKALISLAADVQANPRPLEELGPLQAAVAQFSQPVSQVLPAKLKLGNNKKHDWDETAKNMGSAKRKKRARVGESAEIGIGPRKMKKTTYTDPYSAGERSGKRAKPDALRVPSPEPEMVHFDEPPTRCMTPPFVDDALIWRPSPSPPASPCSPDIPPPPAPFSLAYDYSLPAGPVYQDVPPTSGPIYLDRPFGAAAPVFPLGPMYF</sequence>
<dbReference type="PROSITE" id="PS50966">
    <property type="entry name" value="ZF_SWIM"/>
    <property type="match status" value="1"/>
</dbReference>
<dbReference type="PANTHER" id="PTHR33977">
    <property type="entry name" value="ZINC ION BINDING PROTEIN"/>
    <property type="match status" value="1"/>
</dbReference>
<evidence type="ECO:0000259" key="3">
    <source>
        <dbReference type="PROSITE" id="PS50966"/>
    </source>
</evidence>
<reference evidence="4" key="1">
    <citation type="submission" date="2014-09" db="EMBL/GenBank/DDBJ databases">
        <title>Genome sequence of the luminous mushroom Mycena chlorophos for searching fungal bioluminescence genes.</title>
        <authorList>
            <person name="Tanaka Y."/>
            <person name="Kasuga D."/>
            <person name="Oba Y."/>
            <person name="Hase S."/>
            <person name="Sato K."/>
            <person name="Oba Y."/>
            <person name="Sakakibara Y."/>
        </authorList>
    </citation>
    <scope>NUCLEOTIDE SEQUENCE</scope>
</reference>
<dbReference type="EMBL" id="DF847142">
    <property type="protein sequence ID" value="GAT51335.1"/>
    <property type="molecule type" value="Genomic_DNA"/>
</dbReference>
<keyword evidence="1" id="KW-0862">Zinc</keyword>
<accession>A0ABQ0LJQ0</accession>
<feature type="region of interest" description="Disordered" evidence="2">
    <location>
        <begin position="757"/>
        <end position="778"/>
    </location>
</feature>
<keyword evidence="5" id="KW-1185">Reference proteome</keyword>
<proteinExistence type="predicted"/>
<name>A0ABQ0LJQ0_MYCCL</name>
<organism evidence="4 5">
    <name type="scientific">Mycena chlorophos</name>
    <name type="common">Agaric fungus</name>
    <name type="synonym">Agaricus chlorophos</name>
    <dbReference type="NCBI Taxonomy" id="658473"/>
    <lineage>
        <taxon>Eukaryota</taxon>
        <taxon>Fungi</taxon>
        <taxon>Dikarya</taxon>
        <taxon>Basidiomycota</taxon>
        <taxon>Agaricomycotina</taxon>
        <taxon>Agaricomycetes</taxon>
        <taxon>Agaricomycetidae</taxon>
        <taxon>Agaricales</taxon>
        <taxon>Marasmiineae</taxon>
        <taxon>Mycenaceae</taxon>
        <taxon>Mycena</taxon>
    </lineage>
</organism>
<protein>
    <recommendedName>
        <fullName evidence="3">SWIM-type domain-containing protein</fullName>
    </recommendedName>
</protein>
<evidence type="ECO:0000256" key="1">
    <source>
        <dbReference type="PROSITE-ProRule" id="PRU00325"/>
    </source>
</evidence>
<dbReference type="PANTHER" id="PTHR33977:SF1">
    <property type="entry name" value="ZINC ION BINDING PROTEIN"/>
    <property type="match status" value="1"/>
</dbReference>
<feature type="region of interest" description="Disordered" evidence="2">
    <location>
        <begin position="61"/>
        <end position="81"/>
    </location>
</feature>
<feature type="compositionally biased region" description="Basic and acidic residues" evidence="2">
    <location>
        <begin position="804"/>
        <end position="813"/>
    </location>
</feature>
<evidence type="ECO:0000313" key="4">
    <source>
        <dbReference type="EMBL" id="GAT51335.1"/>
    </source>
</evidence>
<dbReference type="Pfam" id="PF10551">
    <property type="entry name" value="MULE"/>
    <property type="match status" value="1"/>
</dbReference>
<dbReference type="InterPro" id="IPR018289">
    <property type="entry name" value="MULE_transposase_dom"/>
</dbReference>
<keyword evidence="1" id="KW-0479">Metal-binding</keyword>
<dbReference type="Proteomes" id="UP000815677">
    <property type="component" value="Unassembled WGS sequence"/>
</dbReference>